<accession>A0A0K2VAE2</accession>
<name>A0A0K2VAE2_LEPSM</name>
<dbReference type="AlphaFoldDB" id="A0A0K2VAE2"/>
<proteinExistence type="predicted"/>
<dbReference type="EMBL" id="HACA01030147">
    <property type="protein sequence ID" value="CDW47508.1"/>
    <property type="molecule type" value="Transcribed_RNA"/>
</dbReference>
<evidence type="ECO:0000313" key="1">
    <source>
        <dbReference type="EMBL" id="CDW47508.1"/>
    </source>
</evidence>
<reference evidence="1" key="1">
    <citation type="submission" date="2014-05" db="EMBL/GenBank/DDBJ databases">
        <authorList>
            <person name="Chronopoulou M."/>
        </authorList>
    </citation>
    <scope>NUCLEOTIDE SEQUENCE</scope>
    <source>
        <tissue evidence="1">Whole organism</tissue>
    </source>
</reference>
<protein>
    <submittedName>
        <fullName evidence="1">Uncharacterized protein</fullName>
    </submittedName>
</protein>
<organism evidence="1">
    <name type="scientific">Lepeophtheirus salmonis</name>
    <name type="common">Salmon louse</name>
    <name type="synonym">Caligus salmonis</name>
    <dbReference type="NCBI Taxonomy" id="72036"/>
    <lineage>
        <taxon>Eukaryota</taxon>
        <taxon>Metazoa</taxon>
        <taxon>Ecdysozoa</taxon>
        <taxon>Arthropoda</taxon>
        <taxon>Crustacea</taxon>
        <taxon>Multicrustacea</taxon>
        <taxon>Hexanauplia</taxon>
        <taxon>Copepoda</taxon>
        <taxon>Siphonostomatoida</taxon>
        <taxon>Caligidae</taxon>
        <taxon>Lepeophtheirus</taxon>
    </lineage>
</organism>
<sequence>MCGKESLATKSLMNCPWPVGFAPRTPFNVHLFELLTHYEYATSHIVSMELEINMHMGYNSY</sequence>